<dbReference type="PROSITE" id="PS51257">
    <property type="entry name" value="PROKAR_LIPOPROTEIN"/>
    <property type="match status" value="1"/>
</dbReference>
<organism evidence="1 2">
    <name type="scientific">Flavobacterium succinicans</name>
    <dbReference type="NCBI Taxonomy" id="29536"/>
    <lineage>
        <taxon>Bacteria</taxon>
        <taxon>Pseudomonadati</taxon>
        <taxon>Bacteroidota</taxon>
        <taxon>Flavobacteriia</taxon>
        <taxon>Flavobacteriales</taxon>
        <taxon>Flavobacteriaceae</taxon>
        <taxon>Flavobacterium</taxon>
    </lineage>
</organism>
<dbReference type="EMBL" id="JMTM01000017">
    <property type="protein sequence ID" value="OAZ05132.1"/>
    <property type="molecule type" value="Genomic_DNA"/>
</dbReference>
<dbReference type="PATRIC" id="fig|29536.5.peg.1012"/>
<dbReference type="Proteomes" id="UP000093807">
    <property type="component" value="Unassembled WGS sequence"/>
</dbReference>
<dbReference type="AlphaFoldDB" id="A0A199XUN5"/>
<keyword evidence="2" id="KW-1185">Reference proteome</keyword>
<accession>A0A199XUN5</accession>
<dbReference type="OrthoDB" id="1096850at2"/>
<evidence type="ECO:0000313" key="1">
    <source>
        <dbReference type="EMBL" id="OAZ05132.1"/>
    </source>
</evidence>
<sequence length="212" mass="24379">MKKHFYFISSILYISILLSCSNSKIQNYNSSKNIQSKQDSLAFELCQMYGLDQGIRLSEGFKDKSKFIQNIDTLNFKKVVAFVKANGFPNKTLLGEKNFNYECVQGSFGAILLHNPHRLVNEQIYFDLFLNEVKKGNFKPDFFAAVLDKYYWTISKNKKNRRVFYGSAFGKPCLQTKEATNKARIEIGLKALKDDEFVDCAGEELNMPIVRT</sequence>
<evidence type="ECO:0000313" key="2">
    <source>
        <dbReference type="Proteomes" id="UP000093807"/>
    </source>
</evidence>
<reference evidence="1 2" key="1">
    <citation type="submission" date="2016-06" db="EMBL/GenBank/DDBJ databases">
        <title>Draft genome sequence of Flavobacterium succinicans strain DD5b.</title>
        <authorList>
            <person name="Poehlein A."/>
            <person name="Daniel R."/>
            <person name="Simeonova D.D."/>
        </authorList>
    </citation>
    <scope>NUCLEOTIDE SEQUENCE [LARGE SCALE GENOMIC DNA]</scope>
    <source>
        <strain evidence="1 2">DD5b</strain>
    </source>
</reference>
<proteinExistence type="predicted"/>
<comment type="caution">
    <text evidence="1">The sequence shown here is derived from an EMBL/GenBank/DDBJ whole genome shotgun (WGS) entry which is preliminary data.</text>
</comment>
<dbReference type="RefSeq" id="WP_157490533.1">
    <property type="nucleotide sequence ID" value="NZ_JMTM01000017.1"/>
</dbReference>
<gene>
    <name evidence="1" type="ORF">FLB_09840</name>
</gene>
<protein>
    <recommendedName>
        <fullName evidence="3">Lipoprotein</fullName>
    </recommendedName>
</protein>
<evidence type="ECO:0008006" key="3">
    <source>
        <dbReference type="Google" id="ProtNLM"/>
    </source>
</evidence>
<name>A0A199XUN5_9FLAO</name>